<evidence type="ECO:0000256" key="4">
    <source>
        <dbReference type="ARBA" id="ARBA00022729"/>
    </source>
</evidence>
<keyword evidence="5" id="KW-0677">Repeat</keyword>
<sequence>MLQGTIFRNWIYYLSLVFYIWSEAAAQIVYTITEESSPGTSVGNLAKDLHLDVNELEARGFQISGPNTRYFQVNVKTGVLLVKDRIDREELCSRNVKCSLEVEAIVSSPLNLYRFEVKILDVNDNAPSFRIPEVVLNVSESAFPGEKFALPKAFDADVGSYSVKSYKLSQNEHFTLDVQNVGEPTMSAEMALHKTLDREKQAVIKLTLTATDGGKPPKSGTLYITRSGTVVIHVTVVDANDNAPVTCSTPPIMNSVFFFFHLSETLNPGT</sequence>
<feature type="domain" description="Cadherin" evidence="13">
    <location>
        <begin position="24"/>
        <end position="129"/>
    </location>
</feature>
<evidence type="ECO:0000256" key="3">
    <source>
        <dbReference type="ARBA" id="ARBA00022692"/>
    </source>
</evidence>
<dbReference type="GO" id="GO:0007156">
    <property type="term" value="P:homophilic cell adhesion via plasma membrane adhesion molecules"/>
    <property type="evidence" value="ECO:0007669"/>
    <property type="project" value="InterPro"/>
</dbReference>
<dbReference type="FunFam" id="2.60.40.60:FF:000007">
    <property type="entry name" value="Protocadherin alpha 2"/>
    <property type="match status" value="1"/>
</dbReference>
<dbReference type="AlphaFoldDB" id="A0A3Q2W8F4"/>
<dbReference type="Pfam" id="PF08266">
    <property type="entry name" value="Cadherin_2"/>
    <property type="match status" value="1"/>
</dbReference>
<dbReference type="GeneTree" id="ENSGT00940000164173"/>
<dbReference type="Proteomes" id="UP000264840">
    <property type="component" value="Unplaced"/>
</dbReference>
<keyword evidence="10" id="KW-0325">Glycoprotein</keyword>
<keyword evidence="7" id="KW-0130">Cell adhesion</keyword>
<evidence type="ECO:0000256" key="8">
    <source>
        <dbReference type="ARBA" id="ARBA00022989"/>
    </source>
</evidence>
<evidence type="ECO:0000256" key="11">
    <source>
        <dbReference type="PROSITE-ProRule" id="PRU00043"/>
    </source>
</evidence>
<evidence type="ECO:0000313" key="14">
    <source>
        <dbReference type="Ensembl" id="ENSHBUP00000017649.1"/>
    </source>
</evidence>
<reference evidence="14" key="1">
    <citation type="submission" date="2025-08" db="UniProtKB">
        <authorList>
            <consortium name="Ensembl"/>
        </authorList>
    </citation>
    <scope>IDENTIFICATION</scope>
</reference>
<dbReference type="InterPro" id="IPR050174">
    <property type="entry name" value="Protocadherin/Cadherin-CA"/>
</dbReference>
<protein>
    <recommendedName>
        <fullName evidence="13">Cadherin domain-containing protein</fullName>
    </recommendedName>
</protein>
<evidence type="ECO:0000256" key="12">
    <source>
        <dbReference type="SAM" id="SignalP"/>
    </source>
</evidence>
<dbReference type="GO" id="GO:0009653">
    <property type="term" value="P:anatomical structure morphogenesis"/>
    <property type="evidence" value="ECO:0007669"/>
    <property type="project" value="UniProtKB-ARBA"/>
</dbReference>
<reference evidence="14" key="2">
    <citation type="submission" date="2025-09" db="UniProtKB">
        <authorList>
            <consortium name="Ensembl"/>
        </authorList>
    </citation>
    <scope>IDENTIFICATION</scope>
</reference>
<evidence type="ECO:0000256" key="10">
    <source>
        <dbReference type="ARBA" id="ARBA00023180"/>
    </source>
</evidence>
<keyword evidence="2" id="KW-1003">Cell membrane</keyword>
<dbReference type="InterPro" id="IPR015919">
    <property type="entry name" value="Cadherin-like_sf"/>
</dbReference>
<dbReference type="GO" id="GO:0005509">
    <property type="term" value="F:calcium ion binding"/>
    <property type="evidence" value="ECO:0007669"/>
    <property type="project" value="UniProtKB-UniRule"/>
</dbReference>
<name>A0A3Q2W8F4_HAPBU</name>
<dbReference type="PROSITE" id="PS00232">
    <property type="entry name" value="CADHERIN_1"/>
    <property type="match status" value="1"/>
</dbReference>
<dbReference type="InterPro" id="IPR013164">
    <property type="entry name" value="Cadherin_N"/>
</dbReference>
<dbReference type="InterPro" id="IPR002126">
    <property type="entry name" value="Cadherin-like_dom"/>
</dbReference>
<feature type="signal peptide" evidence="12">
    <location>
        <begin position="1"/>
        <end position="26"/>
    </location>
</feature>
<proteinExistence type="predicted"/>
<dbReference type="InterPro" id="IPR020894">
    <property type="entry name" value="Cadherin_CS"/>
</dbReference>
<organism evidence="14 15">
    <name type="scientific">Haplochromis burtoni</name>
    <name type="common">Burton's mouthbrooder</name>
    <name type="synonym">Chromis burtoni</name>
    <dbReference type="NCBI Taxonomy" id="8153"/>
    <lineage>
        <taxon>Eukaryota</taxon>
        <taxon>Metazoa</taxon>
        <taxon>Chordata</taxon>
        <taxon>Craniata</taxon>
        <taxon>Vertebrata</taxon>
        <taxon>Euteleostomi</taxon>
        <taxon>Actinopterygii</taxon>
        <taxon>Neopterygii</taxon>
        <taxon>Teleostei</taxon>
        <taxon>Neoteleostei</taxon>
        <taxon>Acanthomorphata</taxon>
        <taxon>Ovalentaria</taxon>
        <taxon>Cichlomorphae</taxon>
        <taxon>Cichliformes</taxon>
        <taxon>Cichlidae</taxon>
        <taxon>African cichlids</taxon>
        <taxon>Pseudocrenilabrinae</taxon>
        <taxon>Haplochromini</taxon>
        <taxon>Haplochromis</taxon>
    </lineage>
</organism>
<keyword evidence="4 12" id="KW-0732">Signal</keyword>
<dbReference type="Ensembl" id="ENSHBUT00000034741.1">
    <property type="protein sequence ID" value="ENSHBUP00000017649.1"/>
    <property type="gene ID" value="ENSHBUG00000019715.1"/>
</dbReference>
<dbReference type="PRINTS" id="PR00205">
    <property type="entry name" value="CADHERIN"/>
</dbReference>
<keyword evidence="8" id="KW-1133">Transmembrane helix</keyword>
<keyword evidence="3" id="KW-0812">Transmembrane</keyword>
<accession>A0A3Q2W8F4</accession>
<dbReference type="PANTHER" id="PTHR24028:SF32">
    <property type="entry name" value="CADHERIN-RELATED NEURONAL RECEPTOR VARIABLE 10-RELATED"/>
    <property type="match status" value="1"/>
</dbReference>
<dbReference type="PROSITE" id="PS50268">
    <property type="entry name" value="CADHERIN_2"/>
    <property type="match status" value="2"/>
</dbReference>
<evidence type="ECO:0000313" key="15">
    <source>
        <dbReference type="Proteomes" id="UP000264840"/>
    </source>
</evidence>
<dbReference type="STRING" id="8153.ENSHBUP00000017649"/>
<evidence type="ECO:0000256" key="2">
    <source>
        <dbReference type="ARBA" id="ARBA00022475"/>
    </source>
</evidence>
<dbReference type="CDD" id="cd11304">
    <property type="entry name" value="Cadherin_repeat"/>
    <property type="match status" value="2"/>
</dbReference>
<dbReference type="Gene3D" id="2.60.40.60">
    <property type="entry name" value="Cadherins"/>
    <property type="match status" value="2"/>
</dbReference>
<dbReference type="SUPFAM" id="SSF49313">
    <property type="entry name" value="Cadherin-like"/>
    <property type="match status" value="2"/>
</dbReference>
<evidence type="ECO:0000256" key="7">
    <source>
        <dbReference type="ARBA" id="ARBA00022889"/>
    </source>
</evidence>
<evidence type="ECO:0000256" key="9">
    <source>
        <dbReference type="ARBA" id="ARBA00023136"/>
    </source>
</evidence>
<evidence type="ECO:0000256" key="1">
    <source>
        <dbReference type="ARBA" id="ARBA00004251"/>
    </source>
</evidence>
<dbReference type="GO" id="GO:0005886">
    <property type="term" value="C:plasma membrane"/>
    <property type="evidence" value="ECO:0007669"/>
    <property type="project" value="UniProtKB-SubCell"/>
</dbReference>
<evidence type="ECO:0000256" key="5">
    <source>
        <dbReference type="ARBA" id="ARBA00022737"/>
    </source>
</evidence>
<keyword evidence="15" id="KW-1185">Reference proteome</keyword>
<comment type="subcellular location">
    <subcellularLocation>
        <location evidence="1">Cell membrane</location>
        <topology evidence="1">Single-pass type I membrane protein</topology>
    </subcellularLocation>
</comment>
<dbReference type="PANTHER" id="PTHR24028">
    <property type="entry name" value="CADHERIN-87A"/>
    <property type="match status" value="1"/>
</dbReference>
<keyword evidence="9" id="KW-0472">Membrane</keyword>
<feature type="chain" id="PRO_5018724143" description="Cadherin domain-containing protein" evidence="12">
    <location>
        <begin position="27"/>
        <end position="270"/>
    </location>
</feature>
<dbReference type="OMA" id="ENPFLEP"/>
<dbReference type="FunFam" id="2.60.40.60:FF:000006">
    <property type="entry name" value="Protocadherin alpha 2"/>
    <property type="match status" value="1"/>
</dbReference>
<keyword evidence="6 11" id="KW-0106">Calcium</keyword>
<evidence type="ECO:0000256" key="6">
    <source>
        <dbReference type="ARBA" id="ARBA00022837"/>
    </source>
</evidence>
<dbReference type="SMART" id="SM00112">
    <property type="entry name" value="CA"/>
    <property type="match status" value="2"/>
</dbReference>
<dbReference type="Pfam" id="PF00028">
    <property type="entry name" value="Cadherin"/>
    <property type="match status" value="1"/>
</dbReference>
<feature type="domain" description="Cadherin" evidence="13">
    <location>
        <begin position="130"/>
        <end position="246"/>
    </location>
</feature>
<evidence type="ECO:0000259" key="13">
    <source>
        <dbReference type="PROSITE" id="PS50268"/>
    </source>
</evidence>